<gene>
    <name evidence="1" type="ORF">DFO60_1494</name>
</gene>
<protein>
    <recommendedName>
        <fullName evidence="3">HK97 gp10 family phage protein</fullName>
    </recommendedName>
</protein>
<evidence type="ECO:0000313" key="2">
    <source>
        <dbReference type="Proteomes" id="UP000256988"/>
    </source>
</evidence>
<reference evidence="1 2" key="1">
    <citation type="submission" date="2018-07" db="EMBL/GenBank/DDBJ databases">
        <title>Genome sequencing of rice bacterial endophytes.</title>
        <authorList>
            <person name="Venturi V."/>
        </authorList>
    </citation>
    <scope>NUCLEOTIDE SEQUENCE [LARGE SCALE GENOMIC DNA]</scope>
    <source>
        <strain evidence="1 2">AG1002</strain>
    </source>
</reference>
<proteinExistence type="predicted"/>
<accession>A0A3D9EV19</accession>
<comment type="caution">
    <text evidence="1">The sequence shown here is derived from an EMBL/GenBank/DDBJ whole genome shotgun (WGS) entry which is preliminary data.</text>
</comment>
<dbReference type="EMBL" id="QRDL01000002">
    <property type="protein sequence ID" value="RED06988.1"/>
    <property type="molecule type" value="Genomic_DNA"/>
</dbReference>
<sequence>MAKTHHMTARYGDLDGDFVAQLEEFQLQALAAIEQTLRDVVIQIGESLINLSPVDTGRFKANWQLTIGAPANSSLITTDKEGDDTIARLVAAANALEPGQVAYLVNTLVYGIPLEYGHSQKAPHGMVRITIEQFQQMVKEAAEAHQV</sequence>
<dbReference type="Proteomes" id="UP000256988">
    <property type="component" value="Unassembled WGS sequence"/>
</dbReference>
<name>A0A3D9EV19_ECTOL</name>
<dbReference type="RefSeq" id="WP_181902016.1">
    <property type="nucleotide sequence ID" value="NZ_QRDL01000002.1"/>
</dbReference>
<dbReference type="AlphaFoldDB" id="A0A3D9EV19"/>
<evidence type="ECO:0000313" key="1">
    <source>
        <dbReference type="EMBL" id="RED06988.1"/>
    </source>
</evidence>
<organism evidence="1 2">
    <name type="scientific">Ectopseudomonas oleovorans</name>
    <name type="common">Pseudomonas oleovorans</name>
    <dbReference type="NCBI Taxonomy" id="301"/>
    <lineage>
        <taxon>Bacteria</taxon>
        <taxon>Pseudomonadati</taxon>
        <taxon>Pseudomonadota</taxon>
        <taxon>Gammaproteobacteria</taxon>
        <taxon>Pseudomonadales</taxon>
        <taxon>Pseudomonadaceae</taxon>
        <taxon>Ectopseudomonas</taxon>
    </lineage>
</organism>
<evidence type="ECO:0008006" key="3">
    <source>
        <dbReference type="Google" id="ProtNLM"/>
    </source>
</evidence>